<dbReference type="GO" id="GO:0046246">
    <property type="term" value="P:terpene biosynthetic process"/>
    <property type="evidence" value="ECO:0007669"/>
    <property type="project" value="UniProtKB-ARBA"/>
</dbReference>
<dbReference type="FunFam" id="3.40.50.2000:FF:000019">
    <property type="entry name" value="Glycosyltransferase"/>
    <property type="match status" value="1"/>
</dbReference>
<dbReference type="GO" id="GO:0080044">
    <property type="term" value="F:quercetin 7-O-glucosyltransferase activity"/>
    <property type="evidence" value="ECO:0007669"/>
    <property type="project" value="TreeGrafter"/>
</dbReference>
<dbReference type="PANTHER" id="PTHR11926">
    <property type="entry name" value="GLUCOSYL/GLUCURONOSYL TRANSFERASES"/>
    <property type="match status" value="1"/>
</dbReference>
<dbReference type="GO" id="GO:0016135">
    <property type="term" value="P:saponin biosynthetic process"/>
    <property type="evidence" value="ECO:0007669"/>
    <property type="project" value="UniProtKB-ARBA"/>
</dbReference>
<dbReference type="SUPFAM" id="SSF53756">
    <property type="entry name" value="UDP-Glycosyltransferase/glycogen phosphorylase"/>
    <property type="match status" value="1"/>
</dbReference>
<comment type="similarity">
    <text evidence="2">Belongs to the UDP-glycosyltransferase family.</text>
</comment>
<dbReference type="CDD" id="cd03784">
    <property type="entry name" value="GT1_Gtf-like"/>
    <property type="match status" value="1"/>
</dbReference>
<gene>
    <name evidence="5" type="primary">UGT74AH1</name>
</gene>
<dbReference type="UniPathway" id="UPA00213"/>
<dbReference type="PANTHER" id="PTHR11926:SF1560">
    <property type="entry name" value="UDP-GLYCOSYLTRANSFERASE 74E1-RELATED"/>
    <property type="match status" value="1"/>
</dbReference>
<keyword evidence="3 5" id="KW-0808">Transferase</keyword>
<dbReference type="Pfam" id="PF00201">
    <property type="entry name" value="UDPGT"/>
    <property type="match status" value="1"/>
</dbReference>
<evidence type="ECO:0000313" key="5">
    <source>
        <dbReference type="EMBL" id="AUR26627.1"/>
    </source>
</evidence>
<proteinExistence type="evidence at transcript level"/>
<name>A0A2I7M6E6_CENAS</name>
<dbReference type="GO" id="GO:0080043">
    <property type="term" value="F:quercetin 3-O-glucosyltransferase activity"/>
    <property type="evidence" value="ECO:0007669"/>
    <property type="project" value="TreeGrafter"/>
</dbReference>
<evidence type="ECO:0000256" key="4">
    <source>
        <dbReference type="ARBA" id="ARBA00023229"/>
    </source>
</evidence>
<sequence>MEAKQPHIMLIAYPAQGHINPLLQFAKRLASKNLLQVTLVADDATVTTSSFSTQGQTNSLNIEYISYGFDMQLGVLNLSNPDQFIAHHKLRVSQNLPKLINKHKYSGHPVQVLVYDSVMPWVLDIAKELGLKGAPFFTQSCAVCAIYFHMLQGMLNIPEAMTSLVSIPSLPLLDARDLPSLVYDMGSYPSILDVVLDQFSNLEKTDWILFNNFDALEDKVAEWLSNQQPIKTVGPCIPSMFLDKRLAGDKDYGLSLFKPDVEACIKWLDAKDAASVVYVSFGSMANLGLDQMEELAWGLLNSNSFFLWVVRESEQSKLPKKFMSEAAKKGLVVSWCPQLQVLAHKAVGSFMTHCGWNSTLEALCLGVPMLAMPQWTDQTTNAKYIVDVWQTGIRVKAIDNESVTKEDVAKCVKDVMEGTTGKALRANAIRWKELAVEAMSEGGSSDKNIDEFISEIKLTSTC</sequence>
<organism evidence="5">
    <name type="scientific">Centella asiatica</name>
    <name type="common">Asiatic pennywort</name>
    <name type="synonym">Hydrocotyle asiatica</name>
    <dbReference type="NCBI Taxonomy" id="48106"/>
    <lineage>
        <taxon>Eukaryota</taxon>
        <taxon>Viridiplantae</taxon>
        <taxon>Streptophyta</taxon>
        <taxon>Embryophyta</taxon>
        <taxon>Tracheophyta</taxon>
        <taxon>Spermatophyta</taxon>
        <taxon>Magnoliopsida</taxon>
        <taxon>eudicotyledons</taxon>
        <taxon>Gunneridae</taxon>
        <taxon>Pentapetalae</taxon>
        <taxon>asterids</taxon>
        <taxon>campanulids</taxon>
        <taxon>Apiales</taxon>
        <taxon>Apiaceae</taxon>
        <taxon>Mackinlayoideae</taxon>
        <taxon>Centella</taxon>
    </lineage>
</organism>
<comment type="pathway">
    <text evidence="1">Secondary metabolite biosynthesis; terpenoid biosynthesis.</text>
</comment>
<dbReference type="AlphaFoldDB" id="A0A2I7M6E6"/>
<evidence type="ECO:0000256" key="3">
    <source>
        <dbReference type="ARBA" id="ARBA00022679"/>
    </source>
</evidence>
<dbReference type="Gene3D" id="3.40.50.2000">
    <property type="entry name" value="Glycogen Phosphorylase B"/>
    <property type="match status" value="2"/>
</dbReference>
<evidence type="ECO:0000256" key="2">
    <source>
        <dbReference type="ARBA" id="ARBA00009995"/>
    </source>
</evidence>
<dbReference type="InterPro" id="IPR002213">
    <property type="entry name" value="UDP_glucos_trans"/>
</dbReference>
<evidence type="ECO:0000256" key="1">
    <source>
        <dbReference type="ARBA" id="ARBA00004721"/>
    </source>
</evidence>
<reference evidence="5" key="1">
    <citation type="submission" date="2017-07" db="EMBL/GenBank/DDBJ databases">
        <title>Molecular characterization of genes encoded UDP-glucosyltransferase in Centella asiatica.</title>
        <authorList>
            <person name="Kim O.T."/>
            <person name="Jin M.L."/>
            <person name="Jetter R."/>
        </authorList>
    </citation>
    <scope>NUCLEOTIDE SEQUENCE</scope>
</reference>
<dbReference type="SMR" id="A0A2I7M6E6"/>
<protein>
    <submittedName>
        <fullName evidence="5">UDP-glucosyltransferase 74AH1</fullName>
    </submittedName>
</protein>
<accession>A0A2I7M6E6</accession>
<dbReference type="EMBL" id="MF471458">
    <property type="protein sequence ID" value="AUR26627.1"/>
    <property type="molecule type" value="mRNA"/>
</dbReference>
<keyword evidence="4" id="KW-0414">Isoprene biosynthesis</keyword>
<dbReference type="GO" id="GO:0016114">
    <property type="term" value="P:terpenoid biosynthetic process"/>
    <property type="evidence" value="ECO:0007669"/>
    <property type="project" value="UniProtKB-UniPathway"/>
</dbReference>